<keyword evidence="1" id="KW-0808">Transferase</keyword>
<dbReference type="SUPFAM" id="SSF53448">
    <property type="entry name" value="Nucleotide-diphospho-sugar transferases"/>
    <property type="match status" value="1"/>
</dbReference>
<dbReference type="PANTHER" id="PTHR19136:SF81">
    <property type="entry name" value="MOLYBDENUM COFACTOR GUANYLYLTRANSFERASE"/>
    <property type="match status" value="1"/>
</dbReference>
<evidence type="ECO:0000313" key="3">
    <source>
        <dbReference type="Proteomes" id="UP000188324"/>
    </source>
</evidence>
<dbReference type="AlphaFoldDB" id="A0A1Q2CCC6"/>
<gene>
    <name evidence="2" type="ORF">RPIT_02125</name>
</gene>
<reference evidence="2 3" key="1">
    <citation type="journal article" date="2016" name="Int. J. Syst. Evol. Microbiol.">
        <title>Tessaracoccus flavus sp. nov., isolated from the drainage system of a lindane-producing factory.</title>
        <authorList>
            <person name="Kumari R."/>
            <person name="Singh P."/>
            <person name="Schumann P."/>
            <person name="Lal R."/>
        </authorList>
    </citation>
    <scope>NUCLEOTIDE SEQUENCE [LARGE SCALE GENOMIC DNA]</scope>
    <source>
        <strain evidence="2 3">RP1T</strain>
    </source>
</reference>
<dbReference type="RefSeq" id="WP_077340121.1">
    <property type="nucleotide sequence ID" value="NZ_CP019605.1"/>
</dbReference>
<dbReference type="GO" id="GO:0016779">
    <property type="term" value="F:nucleotidyltransferase activity"/>
    <property type="evidence" value="ECO:0007669"/>
    <property type="project" value="UniProtKB-ARBA"/>
</dbReference>
<organism evidence="2 3">
    <name type="scientific">Tessaracoccus flavus</name>
    <dbReference type="NCBI Taxonomy" id="1610493"/>
    <lineage>
        <taxon>Bacteria</taxon>
        <taxon>Bacillati</taxon>
        <taxon>Actinomycetota</taxon>
        <taxon>Actinomycetes</taxon>
        <taxon>Propionibacteriales</taxon>
        <taxon>Propionibacteriaceae</taxon>
        <taxon>Tessaracoccus</taxon>
    </lineage>
</organism>
<name>A0A1Q2CCC6_9ACTN</name>
<dbReference type="Proteomes" id="UP000188324">
    <property type="component" value="Chromosome"/>
</dbReference>
<keyword evidence="3" id="KW-1185">Reference proteome</keyword>
<dbReference type="PANTHER" id="PTHR19136">
    <property type="entry name" value="MOLYBDENUM COFACTOR GUANYLYLTRANSFERASE"/>
    <property type="match status" value="1"/>
</dbReference>
<evidence type="ECO:0000256" key="1">
    <source>
        <dbReference type="ARBA" id="ARBA00022679"/>
    </source>
</evidence>
<evidence type="ECO:0000313" key="2">
    <source>
        <dbReference type="EMBL" id="AQP43756.1"/>
    </source>
</evidence>
<proteinExistence type="predicted"/>
<dbReference type="Pfam" id="PF12804">
    <property type="entry name" value="NTP_transf_3"/>
    <property type="match status" value="1"/>
</dbReference>
<dbReference type="EMBL" id="CP019605">
    <property type="protein sequence ID" value="AQP43756.1"/>
    <property type="molecule type" value="Genomic_DNA"/>
</dbReference>
<dbReference type="KEGG" id="tfl:RPIT_02125"/>
<sequence>MTVRHAVVLGGGRSSRMGADKLALRLEGESLLARACAAALTFADHVVVAGPEREGVPDGISFVREDPPFSGPAAGLAAALDALPAGDEVLVLAGDLALPQSAVDLLAAEALEGDGVVLRDEEGWPQYLCGRYRQEPLTRALAGDVRDVAVRRLLGPLNLAILSAPKSVTEDLDTPGQAQRLGAE</sequence>
<dbReference type="STRING" id="1610493.RPIT_02125"/>
<dbReference type="Gene3D" id="3.90.550.10">
    <property type="entry name" value="Spore Coat Polysaccharide Biosynthesis Protein SpsA, Chain A"/>
    <property type="match status" value="1"/>
</dbReference>
<protein>
    <submittedName>
        <fullName evidence="2">Uncharacterized protein</fullName>
    </submittedName>
</protein>
<accession>A0A1Q2CCC6</accession>
<dbReference type="InterPro" id="IPR029044">
    <property type="entry name" value="Nucleotide-diphossugar_trans"/>
</dbReference>
<dbReference type="OrthoDB" id="4408226at2"/>
<dbReference type="InterPro" id="IPR025877">
    <property type="entry name" value="MobA-like_NTP_Trfase"/>
</dbReference>